<evidence type="ECO:0000313" key="1">
    <source>
        <dbReference type="EMBL" id="EQC42812.1"/>
    </source>
</evidence>
<evidence type="ECO:0008006" key="3">
    <source>
        <dbReference type="Google" id="ProtNLM"/>
    </source>
</evidence>
<dbReference type="AlphaFoldDB" id="T0SIN0"/>
<gene>
    <name evidence="1" type="ORF">SDRG_00532</name>
</gene>
<dbReference type="EMBL" id="JH767132">
    <property type="protein sequence ID" value="EQC42812.1"/>
    <property type="molecule type" value="Genomic_DNA"/>
</dbReference>
<dbReference type="InParanoid" id="T0SIN0"/>
<proteinExistence type="predicted"/>
<organism evidence="1 2">
    <name type="scientific">Saprolegnia diclina (strain VS20)</name>
    <dbReference type="NCBI Taxonomy" id="1156394"/>
    <lineage>
        <taxon>Eukaryota</taxon>
        <taxon>Sar</taxon>
        <taxon>Stramenopiles</taxon>
        <taxon>Oomycota</taxon>
        <taxon>Saprolegniomycetes</taxon>
        <taxon>Saprolegniales</taxon>
        <taxon>Saprolegniaceae</taxon>
        <taxon>Saprolegnia</taxon>
    </lineage>
</organism>
<dbReference type="OrthoDB" id="95705at2759"/>
<dbReference type="RefSeq" id="XP_008604235.1">
    <property type="nucleotide sequence ID" value="XM_008606013.1"/>
</dbReference>
<reference evidence="1 2" key="1">
    <citation type="submission" date="2012-04" db="EMBL/GenBank/DDBJ databases">
        <title>The Genome Sequence of Saprolegnia declina VS20.</title>
        <authorList>
            <consortium name="The Broad Institute Genome Sequencing Platform"/>
            <person name="Russ C."/>
            <person name="Nusbaum C."/>
            <person name="Tyler B."/>
            <person name="van West P."/>
            <person name="Dieguez-Uribeondo J."/>
            <person name="de Bruijn I."/>
            <person name="Tripathy S."/>
            <person name="Jiang R."/>
            <person name="Young S.K."/>
            <person name="Zeng Q."/>
            <person name="Gargeya S."/>
            <person name="Fitzgerald M."/>
            <person name="Haas B."/>
            <person name="Abouelleil A."/>
            <person name="Alvarado L."/>
            <person name="Arachchi H.M."/>
            <person name="Berlin A."/>
            <person name="Chapman S.B."/>
            <person name="Goldberg J."/>
            <person name="Griggs A."/>
            <person name="Gujja S."/>
            <person name="Hansen M."/>
            <person name="Howarth C."/>
            <person name="Imamovic A."/>
            <person name="Larimer J."/>
            <person name="McCowen C."/>
            <person name="Montmayeur A."/>
            <person name="Murphy C."/>
            <person name="Neiman D."/>
            <person name="Pearson M."/>
            <person name="Priest M."/>
            <person name="Roberts A."/>
            <person name="Saif S."/>
            <person name="Shea T."/>
            <person name="Sisk P."/>
            <person name="Sykes S."/>
            <person name="Wortman J."/>
            <person name="Nusbaum C."/>
            <person name="Birren B."/>
        </authorList>
    </citation>
    <scope>NUCLEOTIDE SEQUENCE [LARGE SCALE GENOMIC DNA]</scope>
    <source>
        <strain evidence="1 2">VS20</strain>
    </source>
</reference>
<keyword evidence="2" id="KW-1185">Reference proteome</keyword>
<dbReference type="VEuPathDB" id="FungiDB:SDRG_00532"/>
<dbReference type="OMA" id="PEFKHAR"/>
<accession>T0SIN0</accession>
<name>T0SIN0_SAPDV</name>
<dbReference type="Proteomes" id="UP000030762">
    <property type="component" value="Unassembled WGS sequence"/>
</dbReference>
<sequence>MESLPEASPPSWRLEKRKSKYAQAREVLEATFSSTGVESAVRSLEGLSFLSWDEFHAYLDAYARETHQAYISRDTKLTARYNNEQVKRRVKNFTPVPPEFKHARVRYDCKHSHSNMSKNKSLLKETRDVDAAKRKLRDGAFYSACPVKMHVQVHRNEATHGEWRVLITSHMNVHNHDVSEDVQAPVVHGPVRLDVPRMLPLKPDAAKRHEAMDELLGFFATYQAAREDPDAFQRRYCDLHTYIYQSLCEDAPNDPMDPALQLFQKLPRPHVRKDKRPKYTPPTFEIL</sequence>
<protein>
    <recommendedName>
        <fullName evidence="3">FAR1 domain-containing protein</fullName>
    </recommendedName>
</protein>
<dbReference type="GeneID" id="19941259"/>
<evidence type="ECO:0000313" key="2">
    <source>
        <dbReference type="Proteomes" id="UP000030762"/>
    </source>
</evidence>